<evidence type="ECO:0000313" key="2">
    <source>
        <dbReference type="Proteomes" id="UP001642464"/>
    </source>
</evidence>
<dbReference type="Proteomes" id="UP001642464">
    <property type="component" value="Unassembled WGS sequence"/>
</dbReference>
<gene>
    <name evidence="1" type="ORF">SCF082_LOCUS46117</name>
</gene>
<name>A0ABP0RGU2_9DINO</name>
<sequence>MHVVTTRNHCLVIARVVFCRCYRHIKPQNKSATCSEEVLKLWKIPEGTKLKELLAKEGGMKQDINSLLLDDSLPSITNKGEALLAKVRDTDASLKPEDAIDLSKALCGDMGAILETSSEDTDLADEFLIGFEEGENWYDVKGALKRVRVRDPEMASPFKDDWRSPLRDLPTGDSAQYIRIDPAHTYAIDGIGKSFLASGIMILCHAGWFGHGSMDMKLSRAYARFISYCEAYGKTTSITDFSYKTFKLPQNSFNNYPQGLGKGFDSGVVGAWLDAELHQIQPASIDGPMREVVEVLVWASHACDRYWRTIYREGVWLNRSVAQQVVQDGWRFTDGYMTLASLTSKLSLRLFKVRPKLHMMCHLQLDMEDMLATGPEYILNMSVHMCWADEDFVGRCSRISRRTHVLTASTRCIDRALGKYRREWAYHFGAGYL</sequence>
<protein>
    <submittedName>
        <fullName evidence="1">Uncharacterized protein</fullName>
    </submittedName>
</protein>
<accession>A0ABP0RGU2</accession>
<proteinExistence type="predicted"/>
<keyword evidence="2" id="KW-1185">Reference proteome</keyword>
<dbReference type="EMBL" id="CAXAMM010041280">
    <property type="protein sequence ID" value="CAK9098396.1"/>
    <property type="molecule type" value="Genomic_DNA"/>
</dbReference>
<comment type="caution">
    <text evidence="1">The sequence shown here is derived from an EMBL/GenBank/DDBJ whole genome shotgun (WGS) entry which is preliminary data.</text>
</comment>
<reference evidence="1 2" key="1">
    <citation type="submission" date="2024-02" db="EMBL/GenBank/DDBJ databases">
        <authorList>
            <person name="Chen Y."/>
            <person name="Shah S."/>
            <person name="Dougan E. K."/>
            <person name="Thang M."/>
            <person name="Chan C."/>
        </authorList>
    </citation>
    <scope>NUCLEOTIDE SEQUENCE [LARGE SCALE GENOMIC DNA]</scope>
</reference>
<organism evidence="1 2">
    <name type="scientific">Durusdinium trenchii</name>
    <dbReference type="NCBI Taxonomy" id="1381693"/>
    <lineage>
        <taxon>Eukaryota</taxon>
        <taxon>Sar</taxon>
        <taxon>Alveolata</taxon>
        <taxon>Dinophyceae</taxon>
        <taxon>Suessiales</taxon>
        <taxon>Symbiodiniaceae</taxon>
        <taxon>Durusdinium</taxon>
    </lineage>
</organism>
<evidence type="ECO:0000313" key="1">
    <source>
        <dbReference type="EMBL" id="CAK9098396.1"/>
    </source>
</evidence>